<dbReference type="Gene3D" id="3.90.950.10">
    <property type="match status" value="1"/>
</dbReference>
<dbReference type="OrthoDB" id="9807456at2"/>
<dbReference type="GO" id="GO:0036222">
    <property type="term" value="F:XTP diphosphatase activity"/>
    <property type="evidence" value="ECO:0007669"/>
    <property type="project" value="UniProtKB-UniRule"/>
</dbReference>
<comment type="function">
    <text evidence="10">Pyrophosphatase that catalyzes the hydrolysis of nucleoside triphosphates to their monophosphate derivatives, with a high preference for the non-canonical purine nucleotides XTP (xanthosine triphosphate), dITP (deoxyinosine triphosphate) and ITP. Seems to function as a house-cleaning enzyme that removes non-canonical purine nucleotides from the nucleotide pool, thus preventing their incorporation into DNA/RNA and avoiding chromosomal lesions.</text>
</comment>
<sequence>MNHPTTLLIGTRNAGKAREFSEFLKETAWRISTLAEFPSLPLIAETGQTFAENAALKARRYALATGSWALADDSGLEVEALGGAPGILSARYAGEQASDEERIAKLLAELRDVGDHQRRARFVCAIAIAPPLGTAVYLFHGVCAGRIAHEARGSNGFGYDPIFIPDGYEQTFGELDQQIKRTISHRARAFRQASLFLRQIQRA</sequence>
<keyword evidence="6 10" id="KW-0460">Magnesium</keyword>
<dbReference type="AlphaFoldDB" id="A0A0B6WZQ8"/>
<evidence type="ECO:0000256" key="8">
    <source>
        <dbReference type="ARBA" id="ARBA00051875"/>
    </source>
</evidence>
<feature type="binding site" evidence="10">
    <location>
        <position position="180"/>
    </location>
    <ligand>
        <name>substrate</name>
    </ligand>
</feature>
<evidence type="ECO:0000256" key="9">
    <source>
        <dbReference type="ARBA" id="ARBA00052017"/>
    </source>
</evidence>
<dbReference type="STRING" id="454194.PYK22_02216"/>
<dbReference type="InterPro" id="IPR020922">
    <property type="entry name" value="dITP/XTP_pyrophosphatase"/>
</dbReference>
<evidence type="ECO:0000256" key="10">
    <source>
        <dbReference type="HAMAP-Rule" id="MF_01405"/>
    </source>
</evidence>
<evidence type="ECO:0000256" key="6">
    <source>
        <dbReference type="ARBA" id="ARBA00022842"/>
    </source>
</evidence>
<comment type="catalytic activity">
    <reaction evidence="10">
        <text>ITP + H2O = IMP + diphosphate + H(+)</text>
        <dbReference type="Rhea" id="RHEA:29399"/>
        <dbReference type="ChEBI" id="CHEBI:15377"/>
        <dbReference type="ChEBI" id="CHEBI:15378"/>
        <dbReference type="ChEBI" id="CHEBI:33019"/>
        <dbReference type="ChEBI" id="CHEBI:58053"/>
        <dbReference type="ChEBI" id="CHEBI:61402"/>
        <dbReference type="EC" id="3.6.1.66"/>
    </reaction>
</comment>
<feature type="active site" description="Proton acceptor" evidence="10">
    <location>
        <position position="73"/>
    </location>
</feature>
<evidence type="ECO:0000256" key="3">
    <source>
        <dbReference type="ARBA" id="ARBA00022723"/>
    </source>
</evidence>
<reference evidence="12 13" key="1">
    <citation type="submission" date="2013-12" db="EMBL/GenBank/DDBJ databases">
        <authorList>
            <person name="Stott M."/>
        </authorList>
    </citation>
    <scope>NUCLEOTIDE SEQUENCE [LARGE SCALE GENOMIC DNA]</scope>
    <source>
        <strain evidence="12 13">K22</strain>
    </source>
</reference>
<dbReference type="GO" id="GO:0046872">
    <property type="term" value="F:metal ion binding"/>
    <property type="evidence" value="ECO:0007669"/>
    <property type="project" value="UniProtKB-KW"/>
</dbReference>
<comment type="similarity">
    <text evidence="1 10 11">Belongs to the HAM1 NTPase family.</text>
</comment>
<dbReference type="PANTHER" id="PTHR11067">
    <property type="entry name" value="INOSINE TRIPHOSPHATE PYROPHOSPHATASE/HAM1 PROTEIN"/>
    <property type="match status" value="1"/>
</dbReference>
<dbReference type="Pfam" id="PF01725">
    <property type="entry name" value="Ham1p_like"/>
    <property type="match status" value="1"/>
</dbReference>
<keyword evidence="7 10" id="KW-0546">Nucleotide metabolism</keyword>
<evidence type="ECO:0000256" key="11">
    <source>
        <dbReference type="RuleBase" id="RU003781"/>
    </source>
</evidence>
<keyword evidence="3 10" id="KW-0479">Metal-binding</keyword>
<feature type="binding site" evidence="10">
    <location>
        <begin position="185"/>
        <end position="186"/>
    </location>
    <ligand>
        <name>substrate</name>
    </ligand>
</feature>
<dbReference type="GO" id="GO:0036220">
    <property type="term" value="F:ITP diphosphatase activity"/>
    <property type="evidence" value="ECO:0007669"/>
    <property type="project" value="UniProtKB-UniRule"/>
</dbReference>
<evidence type="ECO:0000256" key="5">
    <source>
        <dbReference type="ARBA" id="ARBA00022801"/>
    </source>
</evidence>
<feature type="binding site" evidence="10">
    <location>
        <position position="73"/>
    </location>
    <ligand>
        <name>Mg(2+)</name>
        <dbReference type="ChEBI" id="CHEBI:18420"/>
    </ligand>
</feature>
<comment type="subunit">
    <text evidence="2 10">Homodimer.</text>
</comment>
<dbReference type="CDD" id="cd00515">
    <property type="entry name" value="HAM1"/>
    <property type="match status" value="1"/>
</dbReference>
<accession>A0A0B6WZQ8</accession>
<comment type="cofactor">
    <cofactor evidence="10">
        <name>Mg(2+)</name>
        <dbReference type="ChEBI" id="CHEBI:18420"/>
    </cofactor>
    <text evidence="10">Binds 1 Mg(2+) ion per subunit.</text>
</comment>
<dbReference type="GO" id="GO:0009117">
    <property type="term" value="P:nucleotide metabolic process"/>
    <property type="evidence" value="ECO:0007669"/>
    <property type="project" value="UniProtKB-KW"/>
</dbReference>
<keyword evidence="4 10" id="KW-0547">Nucleotide-binding</keyword>
<dbReference type="GO" id="GO:0035870">
    <property type="term" value="F:dITP diphosphatase activity"/>
    <property type="evidence" value="ECO:0007669"/>
    <property type="project" value="UniProtKB-UniRule"/>
</dbReference>
<dbReference type="GO" id="GO:0000166">
    <property type="term" value="F:nucleotide binding"/>
    <property type="evidence" value="ECO:0007669"/>
    <property type="project" value="UniProtKB-KW"/>
</dbReference>
<name>A0A0B6WZQ8_9BACT</name>
<organism evidence="12 13">
    <name type="scientific">Pyrinomonas methylaliphatogenes</name>
    <dbReference type="NCBI Taxonomy" id="454194"/>
    <lineage>
        <taxon>Bacteria</taxon>
        <taxon>Pseudomonadati</taxon>
        <taxon>Acidobacteriota</taxon>
        <taxon>Blastocatellia</taxon>
        <taxon>Blastocatellales</taxon>
        <taxon>Pyrinomonadaceae</taxon>
        <taxon>Pyrinomonas</taxon>
    </lineage>
</organism>
<dbReference type="InterPro" id="IPR029001">
    <property type="entry name" value="ITPase-like_fam"/>
</dbReference>
<dbReference type="HAMAP" id="MF_01405">
    <property type="entry name" value="Non_canon_purine_NTPase"/>
    <property type="match status" value="1"/>
</dbReference>
<keyword evidence="13" id="KW-1185">Reference proteome</keyword>
<dbReference type="InterPro" id="IPR002637">
    <property type="entry name" value="RdgB/HAM1"/>
</dbReference>
<evidence type="ECO:0000256" key="2">
    <source>
        <dbReference type="ARBA" id="ARBA00011738"/>
    </source>
</evidence>
<feature type="binding site" evidence="10">
    <location>
        <begin position="157"/>
        <end position="160"/>
    </location>
    <ligand>
        <name>substrate</name>
    </ligand>
</feature>
<dbReference type="GO" id="GO:0017111">
    <property type="term" value="F:ribonucleoside triphosphate phosphatase activity"/>
    <property type="evidence" value="ECO:0007669"/>
    <property type="project" value="InterPro"/>
</dbReference>
<evidence type="ECO:0000256" key="7">
    <source>
        <dbReference type="ARBA" id="ARBA00023080"/>
    </source>
</evidence>
<dbReference type="Proteomes" id="UP000031518">
    <property type="component" value="Unassembled WGS sequence"/>
</dbReference>
<proteinExistence type="inferred from homology"/>
<dbReference type="SUPFAM" id="SSF52972">
    <property type="entry name" value="ITPase-like"/>
    <property type="match status" value="1"/>
</dbReference>
<feature type="binding site" evidence="10">
    <location>
        <begin position="11"/>
        <end position="16"/>
    </location>
    <ligand>
        <name>substrate</name>
    </ligand>
</feature>
<dbReference type="EMBL" id="CBXV010000007">
    <property type="protein sequence ID" value="CDM66202.1"/>
    <property type="molecule type" value="Genomic_DNA"/>
</dbReference>
<comment type="catalytic activity">
    <reaction evidence="9 10">
        <text>XTP + H2O = XMP + diphosphate + H(+)</text>
        <dbReference type="Rhea" id="RHEA:28610"/>
        <dbReference type="ChEBI" id="CHEBI:15377"/>
        <dbReference type="ChEBI" id="CHEBI:15378"/>
        <dbReference type="ChEBI" id="CHEBI:33019"/>
        <dbReference type="ChEBI" id="CHEBI:57464"/>
        <dbReference type="ChEBI" id="CHEBI:61314"/>
        <dbReference type="EC" id="3.6.1.66"/>
    </reaction>
</comment>
<evidence type="ECO:0000256" key="4">
    <source>
        <dbReference type="ARBA" id="ARBA00022741"/>
    </source>
</evidence>
<evidence type="ECO:0000313" key="12">
    <source>
        <dbReference type="EMBL" id="CDM66202.1"/>
    </source>
</evidence>
<evidence type="ECO:0000256" key="1">
    <source>
        <dbReference type="ARBA" id="ARBA00008023"/>
    </source>
</evidence>
<dbReference type="NCBIfam" id="TIGR00042">
    <property type="entry name" value="RdgB/HAM1 family non-canonical purine NTP pyrophosphatase"/>
    <property type="match status" value="1"/>
</dbReference>
<dbReference type="EC" id="3.6.1.66" evidence="10"/>
<keyword evidence="5 10" id="KW-0378">Hydrolase</keyword>
<evidence type="ECO:0000313" key="13">
    <source>
        <dbReference type="Proteomes" id="UP000031518"/>
    </source>
</evidence>
<comment type="caution">
    <text evidence="10">Lacks conserved residue(s) required for the propagation of feature annotation.</text>
</comment>
<comment type="catalytic activity">
    <reaction evidence="8 10">
        <text>dITP + H2O = dIMP + diphosphate + H(+)</text>
        <dbReference type="Rhea" id="RHEA:28342"/>
        <dbReference type="ChEBI" id="CHEBI:15377"/>
        <dbReference type="ChEBI" id="CHEBI:15378"/>
        <dbReference type="ChEBI" id="CHEBI:33019"/>
        <dbReference type="ChEBI" id="CHEBI:61194"/>
        <dbReference type="ChEBI" id="CHEBI:61382"/>
        <dbReference type="EC" id="3.6.1.66"/>
    </reaction>
</comment>
<dbReference type="PANTHER" id="PTHR11067:SF9">
    <property type="entry name" value="INOSINE TRIPHOSPHATE PYROPHOSPHATASE"/>
    <property type="match status" value="1"/>
</dbReference>
<protein>
    <recommendedName>
        <fullName evidence="10">dITP/XTP pyrophosphatase</fullName>
        <ecNumber evidence="10">3.6.1.66</ecNumber>
    </recommendedName>
    <alternativeName>
        <fullName evidence="10">Non-canonical purine NTP pyrophosphatase</fullName>
    </alternativeName>
    <alternativeName>
        <fullName evidence="10">Non-standard purine NTP pyrophosphatase</fullName>
    </alternativeName>
    <alternativeName>
        <fullName evidence="10">Nucleoside-triphosphate diphosphatase</fullName>
    </alternativeName>
    <alternativeName>
        <fullName evidence="10">Nucleoside-triphosphate pyrophosphatase</fullName>
        <shortName evidence="10">NTPase</shortName>
    </alternativeName>
</protein>
<dbReference type="FunFam" id="3.90.950.10:FF:000001">
    <property type="entry name" value="dITP/XTP pyrophosphatase"/>
    <property type="match status" value="1"/>
</dbReference>
<gene>
    <name evidence="12" type="ORF">PYK22_02216</name>
</gene>
<feature type="binding site" evidence="10">
    <location>
        <position position="74"/>
    </location>
    <ligand>
        <name>substrate</name>
    </ligand>
</feature>
<dbReference type="GO" id="GO:0009146">
    <property type="term" value="P:purine nucleoside triphosphate catabolic process"/>
    <property type="evidence" value="ECO:0007669"/>
    <property type="project" value="UniProtKB-UniRule"/>
</dbReference>
<reference evidence="12 13" key="2">
    <citation type="submission" date="2015-01" db="EMBL/GenBank/DDBJ databases">
        <title>Complete genome sequence of Pyrinomonas methylaliphatogenes type strain K22T.</title>
        <authorList>
            <person name="Lee K.C.Y."/>
            <person name="Power J.F."/>
            <person name="Dunfield P.F."/>
            <person name="Morgan X.C."/>
            <person name="Huttenhower C."/>
            <person name="Stott M.B."/>
        </authorList>
    </citation>
    <scope>NUCLEOTIDE SEQUENCE [LARGE SCALE GENOMIC DNA]</scope>
    <source>
        <strain evidence="12 13">K22</strain>
    </source>
</reference>
<dbReference type="GO" id="GO:0005829">
    <property type="term" value="C:cytosol"/>
    <property type="evidence" value="ECO:0007669"/>
    <property type="project" value="TreeGrafter"/>
</dbReference>